<dbReference type="InterPro" id="IPR023214">
    <property type="entry name" value="HAD_sf"/>
</dbReference>
<dbReference type="NCBIfam" id="TIGR01460">
    <property type="entry name" value="HAD-SF-IIA"/>
    <property type="match status" value="1"/>
</dbReference>
<dbReference type="PANTHER" id="PTHR19288:SF90">
    <property type="entry name" value="OS08G0542600 PROTEIN"/>
    <property type="match status" value="1"/>
</dbReference>
<dbReference type="InterPro" id="IPR006357">
    <property type="entry name" value="HAD-SF_hydro_IIA"/>
</dbReference>
<organism evidence="1 2">
    <name type="scientific">Candidatus Megaera venefica</name>
    <dbReference type="NCBI Taxonomy" id="2055910"/>
    <lineage>
        <taxon>Bacteria</taxon>
        <taxon>Pseudomonadati</taxon>
        <taxon>Pseudomonadota</taxon>
        <taxon>Alphaproteobacteria</taxon>
        <taxon>Rickettsiales</taxon>
        <taxon>Rickettsiaceae</taxon>
        <taxon>Candidatus Megaera</taxon>
    </lineage>
</organism>
<dbReference type="PANTHER" id="PTHR19288">
    <property type="entry name" value="4-NITROPHENYLPHOSPHATASE-RELATED"/>
    <property type="match status" value="1"/>
</dbReference>
<dbReference type="Pfam" id="PF00702">
    <property type="entry name" value="Hydrolase"/>
    <property type="match status" value="1"/>
</dbReference>
<reference evidence="1 2" key="1">
    <citation type="submission" date="2023-03" db="EMBL/GenBank/DDBJ databases">
        <title>Host association and intracellularity evolved multiple times independently in the Rickettsiales.</title>
        <authorList>
            <person name="Castelli M."/>
            <person name="Nardi T."/>
            <person name="Gammuto L."/>
            <person name="Bellinzona G."/>
            <person name="Sabaneyeva E."/>
            <person name="Potekhin A."/>
            <person name="Serra V."/>
            <person name="Petroni G."/>
            <person name="Sassera D."/>
        </authorList>
    </citation>
    <scope>NUCLEOTIDE SEQUENCE [LARGE SCALE GENOMIC DNA]</scope>
    <source>
        <strain evidence="1 2">Sr 2-6</strain>
    </source>
</reference>
<dbReference type="GO" id="GO:0016787">
    <property type="term" value="F:hydrolase activity"/>
    <property type="evidence" value="ECO:0007669"/>
    <property type="project" value="UniProtKB-KW"/>
</dbReference>
<evidence type="ECO:0000313" key="2">
    <source>
        <dbReference type="Proteomes" id="UP001291687"/>
    </source>
</evidence>
<dbReference type="Gene3D" id="3.40.50.1000">
    <property type="entry name" value="HAD superfamily/HAD-like"/>
    <property type="match status" value="2"/>
</dbReference>
<dbReference type="SUPFAM" id="SSF56784">
    <property type="entry name" value="HAD-like"/>
    <property type="match status" value="1"/>
</dbReference>
<accession>A0ABU5NE01</accession>
<name>A0ABU5NE01_9RICK</name>
<dbReference type="RefSeq" id="WP_322777277.1">
    <property type="nucleotide sequence ID" value="NZ_JARJFB010000125.1"/>
</dbReference>
<gene>
    <name evidence="1" type="ORF">Megvenef_01352</name>
</gene>
<comment type="caution">
    <text evidence="1">The sequence shown here is derived from an EMBL/GenBank/DDBJ whole genome shotgun (WGS) entry which is preliminary data.</text>
</comment>
<proteinExistence type="predicted"/>
<sequence>MSELNLTHLEECMDDYDLFLFDLWGVIIEGGDTYPGIVEALNKIIKKKDVIFLSNAPRPDFIVARNLRNWGILDVTPEMVITSGDLARQLIVDYRQSLNENVPKIFHLGSDRNDDILLEIEHTPTNNINEADILLLSIFRDEHEDIHEFDEFLERAAKLPNLLNICSNPDTTIPKHGILRYCPGHFAKIIEQHGGDVIYTGKPETSIYDLVFQRKPKINKDRILMIGDTFETDILGANRSGIDSALVLSGNSLTIHKMHESLADKLTALSLHAKNTGIRPTFVTKIVSTAR</sequence>
<dbReference type="InterPro" id="IPR006356">
    <property type="entry name" value="HAD-SF_hydro_IIA_hyp3"/>
</dbReference>
<evidence type="ECO:0000313" key="1">
    <source>
        <dbReference type="EMBL" id="MEA0971375.1"/>
    </source>
</evidence>
<dbReference type="NCBIfam" id="TIGR01459">
    <property type="entry name" value="HAD-SF-IIA-hyp4"/>
    <property type="match status" value="1"/>
</dbReference>
<protein>
    <submittedName>
        <fullName evidence="1">HAD family hydrolase</fullName>
    </submittedName>
</protein>
<keyword evidence="1" id="KW-0378">Hydrolase</keyword>
<dbReference type="InterPro" id="IPR036412">
    <property type="entry name" value="HAD-like_sf"/>
</dbReference>
<dbReference type="CDD" id="cd07525">
    <property type="entry name" value="HAD_like"/>
    <property type="match status" value="1"/>
</dbReference>
<dbReference type="Proteomes" id="UP001291687">
    <property type="component" value="Unassembled WGS sequence"/>
</dbReference>
<keyword evidence="2" id="KW-1185">Reference proteome</keyword>
<dbReference type="EMBL" id="JARJFB010000125">
    <property type="protein sequence ID" value="MEA0971375.1"/>
    <property type="molecule type" value="Genomic_DNA"/>
</dbReference>